<accession>A0A9N9HIH5</accession>
<evidence type="ECO:0000256" key="1">
    <source>
        <dbReference type="SAM" id="MobiDB-lite"/>
    </source>
</evidence>
<proteinExistence type="predicted"/>
<sequence>MFGLRRKACKQTLKPKDHQTSNTYREDQQIINETAHADGKLEPYQNQKYVKRSFEHRTCTSSGSYTTTKSRLPVDVHRDHARTIEIMIRIGISVRKAASNKSEIDGFLFRSFPSLASYLSLEKSTAHCVRCHVYHKIPAKEWNALK</sequence>
<feature type="region of interest" description="Disordered" evidence="1">
    <location>
        <begin position="1"/>
        <end position="24"/>
    </location>
</feature>
<feature type="compositionally biased region" description="Basic and acidic residues" evidence="1">
    <location>
        <begin position="14"/>
        <end position="24"/>
    </location>
</feature>
<name>A0A9N9HIH5_9GLOM</name>
<evidence type="ECO:0000313" key="3">
    <source>
        <dbReference type="Proteomes" id="UP000789342"/>
    </source>
</evidence>
<dbReference type="AlphaFoldDB" id="A0A9N9HIH5"/>
<comment type="caution">
    <text evidence="2">The sequence shown here is derived from an EMBL/GenBank/DDBJ whole genome shotgun (WGS) entry which is preliminary data.</text>
</comment>
<dbReference type="EMBL" id="CAJVPV010013484">
    <property type="protein sequence ID" value="CAG8678209.1"/>
    <property type="molecule type" value="Genomic_DNA"/>
</dbReference>
<evidence type="ECO:0000313" key="2">
    <source>
        <dbReference type="EMBL" id="CAG8678209.1"/>
    </source>
</evidence>
<reference evidence="2" key="1">
    <citation type="submission" date="2021-06" db="EMBL/GenBank/DDBJ databases">
        <authorList>
            <person name="Kallberg Y."/>
            <person name="Tangrot J."/>
            <person name="Rosling A."/>
        </authorList>
    </citation>
    <scope>NUCLEOTIDE SEQUENCE</scope>
    <source>
        <strain evidence="2">CL551</strain>
    </source>
</reference>
<dbReference type="Proteomes" id="UP000789342">
    <property type="component" value="Unassembled WGS sequence"/>
</dbReference>
<protein>
    <submittedName>
        <fullName evidence="2">12673_t:CDS:1</fullName>
    </submittedName>
</protein>
<gene>
    <name evidence="2" type="ORF">AMORRO_LOCUS11127</name>
</gene>
<organism evidence="2 3">
    <name type="scientific">Acaulospora morrowiae</name>
    <dbReference type="NCBI Taxonomy" id="94023"/>
    <lineage>
        <taxon>Eukaryota</taxon>
        <taxon>Fungi</taxon>
        <taxon>Fungi incertae sedis</taxon>
        <taxon>Mucoromycota</taxon>
        <taxon>Glomeromycotina</taxon>
        <taxon>Glomeromycetes</taxon>
        <taxon>Diversisporales</taxon>
        <taxon>Acaulosporaceae</taxon>
        <taxon>Acaulospora</taxon>
    </lineage>
</organism>
<keyword evidence="3" id="KW-1185">Reference proteome</keyword>